<keyword evidence="3" id="KW-0436">Ligase</keyword>
<reference evidence="9" key="1">
    <citation type="journal article" date="2014" name="Front. Microbiol.">
        <title>High frequency of phylogenetically diverse reductive dehalogenase-homologous genes in deep subseafloor sedimentary metagenomes.</title>
        <authorList>
            <person name="Kawai M."/>
            <person name="Futagami T."/>
            <person name="Toyoda A."/>
            <person name="Takaki Y."/>
            <person name="Nishi S."/>
            <person name="Hori S."/>
            <person name="Arai W."/>
            <person name="Tsubouchi T."/>
            <person name="Morono Y."/>
            <person name="Uchiyama I."/>
            <person name="Ito T."/>
            <person name="Fujiyama A."/>
            <person name="Inagaki F."/>
            <person name="Takami H."/>
        </authorList>
    </citation>
    <scope>NUCLEOTIDE SEQUENCE</scope>
    <source>
        <strain evidence="9">Expedition CK06-06</strain>
    </source>
</reference>
<accession>X0U434</accession>
<dbReference type="GO" id="GO:0006436">
    <property type="term" value="P:tryptophanyl-tRNA aminoacylation"/>
    <property type="evidence" value="ECO:0007669"/>
    <property type="project" value="InterPro"/>
</dbReference>
<evidence type="ECO:0000256" key="6">
    <source>
        <dbReference type="ARBA" id="ARBA00022917"/>
    </source>
</evidence>
<dbReference type="InterPro" id="IPR002306">
    <property type="entry name" value="Trp-tRNA-ligase"/>
</dbReference>
<comment type="caution">
    <text evidence="9">The sequence shown here is derived from an EMBL/GenBank/DDBJ whole genome shotgun (WGS) entry which is preliminary data.</text>
</comment>
<name>X0U434_9ZZZZ</name>
<keyword evidence="4" id="KW-0547">Nucleotide-binding</keyword>
<evidence type="ECO:0000256" key="1">
    <source>
        <dbReference type="ARBA" id="ARBA00005594"/>
    </source>
</evidence>
<feature type="non-terminal residue" evidence="9">
    <location>
        <position position="1"/>
    </location>
</feature>
<evidence type="ECO:0000313" key="9">
    <source>
        <dbReference type="EMBL" id="GAF94101.1"/>
    </source>
</evidence>
<dbReference type="FunFam" id="1.10.240.10:FF:000005">
    <property type="entry name" value="Tryptophan--tRNA ligase"/>
    <property type="match status" value="1"/>
</dbReference>
<dbReference type="PRINTS" id="PR01039">
    <property type="entry name" value="TRNASYNTHTRP"/>
</dbReference>
<evidence type="ECO:0000256" key="3">
    <source>
        <dbReference type="ARBA" id="ARBA00022598"/>
    </source>
</evidence>
<evidence type="ECO:0000256" key="7">
    <source>
        <dbReference type="ARBA" id="ARBA00023146"/>
    </source>
</evidence>
<gene>
    <name evidence="9" type="ORF">S01H1_29947</name>
</gene>
<comment type="similarity">
    <text evidence="1">Belongs to the class-I aminoacyl-tRNA synthetase family.</text>
</comment>
<keyword evidence="7" id="KW-0030">Aminoacyl-tRNA synthetase</keyword>
<dbReference type="InterPro" id="IPR050203">
    <property type="entry name" value="Trp-tRNA_synthetase"/>
</dbReference>
<dbReference type="Gene3D" id="1.10.240.10">
    <property type="entry name" value="Tyrosyl-Transfer RNA Synthetase"/>
    <property type="match status" value="1"/>
</dbReference>
<keyword evidence="5" id="KW-0067">ATP-binding</keyword>
<sequence length="203" mass="22875">LFAYPVLMAADILIYRSDVVPVGQDQKQHLEMARDIAQRFNHIYGVEVLKLPEPHILEDVAVVPGIDGRKMSKSYDNVIRMFWPERQIEKVVKGIVTDSTSVEDPKDTSAPLFQLWSLFADEADRAEMFERARRGGIGYGEIKKDLLERLLEYFGPMREKREDLAKRPDDVEDILASGVRRARELGAPVVAAAREAAGLGPGR</sequence>
<dbReference type="Pfam" id="PF00579">
    <property type="entry name" value="tRNA-synt_1b"/>
    <property type="match status" value="1"/>
</dbReference>
<dbReference type="PANTHER" id="PTHR43766:SF1">
    <property type="entry name" value="TRYPTOPHAN--TRNA LIGASE, MITOCHONDRIAL"/>
    <property type="match status" value="1"/>
</dbReference>
<dbReference type="PANTHER" id="PTHR43766">
    <property type="entry name" value="TRYPTOPHAN--TRNA LIGASE, MITOCHONDRIAL"/>
    <property type="match status" value="1"/>
</dbReference>
<keyword evidence="6" id="KW-0648">Protein biosynthesis</keyword>
<evidence type="ECO:0000256" key="5">
    <source>
        <dbReference type="ARBA" id="ARBA00022840"/>
    </source>
</evidence>
<dbReference type="EC" id="6.1.1.2" evidence="2"/>
<evidence type="ECO:0000256" key="4">
    <source>
        <dbReference type="ARBA" id="ARBA00022741"/>
    </source>
</evidence>
<dbReference type="GO" id="GO:0005829">
    <property type="term" value="C:cytosol"/>
    <property type="evidence" value="ECO:0007669"/>
    <property type="project" value="TreeGrafter"/>
</dbReference>
<comment type="catalytic activity">
    <reaction evidence="8">
        <text>tRNA(Trp) + L-tryptophan + ATP = L-tryptophyl-tRNA(Trp) + AMP + diphosphate + H(+)</text>
        <dbReference type="Rhea" id="RHEA:24080"/>
        <dbReference type="Rhea" id="RHEA-COMP:9671"/>
        <dbReference type="Rhea" id="RHEA-COMP:9705"/>
        <dbReference type="ChEBI" id="CHEBI:15378"/>
        <dbReference type="ChEBI" id="CHEBI:30616"/>
        <dbReference type="ChEBI" id="CHEBI:33019"/>
        <dbReference type="ChEBI" id="CHEBI:57912"/>
        <dbReference type="ChEBI" id="CHEBI:78442"/>
        <dbReference type="ChEBI" id="CHEBI:78535"/>
        <dbReference type="ChEBI" id="CHEBI:456215"/>
        <dbReference type="EC" id="6.1.1.2"/>
    </reaction>
</comment>
<dbReference type="GO" id="GO:0004830">
    <property type="term" value="F:tryptophan-tRNA ligase activity"/>
    <property type="evidence" value="ECO:0007669"/>
    <property type="project" value="UniProtKB-EC"/>
</dbReference>
<evidence type="ECO:0000256" key="2">
    <source>
        <dbReference type="ARBA" id="ARBA00013161"/>
    </source>
</evidence>
<dbReference type="InterPro" id="IPR014729">
    <property type="entry name" value="Rossmann-like_a/b/a_fold"/>
</dbReference>
<dbReference type="EMBL" id="BARS01018405">
    <property type="protein sequence ID" value="GAF94101.1"/>
    <property type="molecule type" value="Genomic_DNA"/>
</dbReference>
<protein>
    <recommendedName>
        <fullName evidence="2">tryptophan--tRNA ligase</fullName>
        <ecNumber evidence="2">6.1.1.2</ecNumber>
    </recommendedName>
</protein>
<proteinExistence type="inferred from homology"/>
<dbReference type="InterPro" id="IPR002305">
    <property type="entry name" value="aa-tRNA-synth_Ic"/>
</dbReference>
<dbReference type="Gene3D" id="3.40.50.620">
    <property type="entry name" value="HUPs"/>
    <property type="match status" value="1"/>
</dbReference>
<evidence type="ECO:0000256" key="8">
    <source>
        <dbReference type="ARBA" id="ARBA00049929"/>
    </source>
</evidence>
<dbReference type="AlphaFoldDB" id="X0U434"/>
<dbReference type="SUPFAM" id="SSF52374">
    <property type="entry name" value="Nucleotidylyl transferase"/>
    <property type="match status" value="1"/>
</dbReference>
<dbReference type="GO" id="GO:0005524">
    <property type="term" value="F:ATP binding"/>
    <property type="evidence" value="ECO:0007669"/>
    <property type="project" value="UniProtKB-KW"/>
</dbReference>
<organism evidence="9">
    <name type="scientific">marine sediment metagenome</name>
    <dbReference type="NCBI Taxonomy" id="412755"/>
    <lineage>
        <taxon>unclassified sequences</taxon>
        <taxon>metagenomes</taxon>
        <taxon>ecological metagenomes</taxon>
    </lineage>
</organism>